<evidence type="ECO:0000256" key="5">
    <source>
        <dbReference type="ARBA" id="ARBA00023136"/>
    </source>
</evidence>
<keyword evidence="4 7" id="KW-1133">Transmembrane helix</keyword>
<dbReference type="AlphaFoldDB" id="A0A1J5SMX7"/>
<evidence type="ECO:0000313" key="10">
    <source>
        <dbReference type="EMBL" id="OIR09291.1"/>
    </source>
</evidence>
<evidence type="ECO:0000256" key="4">
    <source>
        <dbReference type="ARBA" id="ARBA00022989"/>
    </source>
</evidence>
<dbReference type="PANTHER" id="PTHR30572">
    <property type="entry name" value="MEMBRANE COMPONENT OF TRANSPORTER-RELATED"/>
    <property type="match status" value="1"/>
</dbReference>
<dbReference type="NCBIfam" id="TIGR03434">
    <property type="entry name" value="ADOP"/>
    <property type="match status" value="1"/>
</dbReference>
<evidence type="ECO:0000259" key="8">
    <source>
        <dbReference type="Pfam" id="PF02687"/>
    </source>
</evidence>
<dbReference type="GO" id="GO:0005886">
    <property type="term" value="C:plasma membrane"/>
    <property type="evidence" value="ECO:0007669"/>
    <property type="project" value="UniProtKB-SubCell"/>
</dbReference>
<reference evidence="10" key="1">
    <citation type="submission" date="2016-10" db="EMBL/GenBank/DDBJ databases">
        <title>Sequence of Gallionella enrichment culture.</title>
        <authorList>
            <person name="Poehlein A."/>
            <person name="Muehling M."/>
            <person name="Daniel R."/>
        </authorList>
    </citation>
    <scope>NUCLEOTIDE SEQUENCE</scope>
</reference>
<feature type="transmembrane region" description="Helical" evidence="7">
    <location>
        <begin position="743"/>
        <end position="763"/>
    </location>
</feature>
<dbReference type="EMBL" id="MLJW01000027">
    <property type="protein sequence ID" value="OIR09291.1"/>
    <property type="molecule type" value="Genomic_DNA"/>
</dbReference>
<feature type="transmembrane region" description="Helical" evidence="7">
    <location>
        <begin position="783"/>
        <end position="807"/>
    </location>
</feature>
<feature type="domain" description="ABC3 transporter permease C-terminal" evidence="8">
    <location>
        <begin position="698"/>
        <end position="807"/>
    </location>
</feature>
<proteinExistence type="inferred from homology"/>
<dbReference type="InterPro" id="IPR025857">
    <property type="entry name" value="MacB_PCD"/>
</dbReference>
<evidence type="ECO:0000256" key="7">
    <source>
        <dbReference type="SAM" id="Phobius"/>
    </source>
</evidence>
<dbReference type="GO" id="GO:0016787">
    <property type="term" value="F:hydrolase activity"/>
    <property type="evidence" value="ECO:0007669"/>
    <property type="project" value="UniProtKB-KW"/>
</dbReference>
<feature type="transmembrane region" description="Helical" evidence="7">
    <location>
        <begin position="430"/>
        <end position="452"/>
    </location>
</feature>
<dbReference type="PANTHER" id="PTHR30572:SF4">
    <property type="entry name" value="ABC TRANSPORTER PERMEASE YTRF"/>
    <property type="match status" value="1"/>
</dbReference>
<gene>
    <name evidence="10" type="primary">macB_14</name>
    <name evidence="10" type="ORF">GALL_85240</name>
</gene>
<keyword evidence="5 7" id="KW-0472">Membrane</keyword>
<feature type="domain" description="MacB-like periplasmic core" evidence="9">
    <location>
        <begin position="25"/>
        <end position="243"/>
    </location>
</feature>
<evidence type="ECO:0000256" key="6">
    <source>
        <dbReference type="ARBA" id="ARBA00038076"/>
    </source>
</evidence>
<dbReference type="GO" id="GO:0005524">
    <property type="term" value="F:ATP binding"/>
    <property type="evidence" value="ECO:0007669"/>
    <property type="project" value="UniProtKB-KW"/>
</dbReference>
<dbReference type="InterPro" id="IPR017800">
    <property type="entry name" value="ADOP"/>
</dbReference>
<keyword evidence="10" id="KW-0547">Nucleotide-binding</keyword>
<feature type="transmembrane region" description="Helical" evidence="7">
    <location>
        <begin position="26"/>
        <end position="51"/>
    </location>
</feature>
<dbReference type="Pfam" id="PF02687">
    <property type="entry name" value="FtsX"/>
    <property type="match status" value="2"/>
</dbReference>
<comment type="similarity">
    <text evidence="6">Belongs to the ABC-4 integral membrane protein family.</text>
</comment>
<keyword evidence="2" id="KW-1003">Cell membrane</keyword>
<accession>A0A1J5SMX7</accession>
<dbReference type="InterPro" id="IPR003838">
    <property type="entry name" value="ABC3_permease_C"/>
</dbReference>
<feature type="transmembrane region" description="Helical" evidence="7">
    <location>
        <begin position="283"/>
        <end position="309"/>
    </location>
</feature>
<dbReference type="Pfam" id="PF12704">
    <property type="entry name" value="MacB_PCD"/>
    <property type="match status" value="2"/>
</dbReference>
<comment type="caution">
    <text evidence="10">The sequence shown here is derived from an EMBL/GenBank/DDBJ whole genome shotgun (WGS) entry which is preliminary data.</text>
</comment>
<keyword evidence="10" id="KW-0067">ATP-binding</keyword>
<evidence type="ECO:0000256" key="2">
    <source>
        <dbReference type="ARBA" id="ARBA00022475"/>
    </source>
</evidence>
<organism evidence="10">
    <name type="scientific">mine drainage metagenome</name>
    <dbReference type="NCBI Taxonomy" id="410659"/>
    <lineage>
        <taxon>unclassified sequences</taxon>
        <taxon>metagenomes</taxon>
        <taxon>ecological metagenomes</taxon>
    </lineage>
</organism>
<evidence type="ECO:0000256" key="1">
    <source>
        <dbReference type="ARBA" id="ARBA00004651"/>
    </source>
</evidence>
<feature type="domain" description="MacB-like periplasmic core" evidence="9">
    <location>
        <begin position="491"/>
        <end position="661"/>
    </location>
</feature>
<dbReference type="EC" id="3.6.3.-" evidence="10"/>
<name>A0A1J5SMX7_9ZZZZ</name>
<evidence type="ECO:0000256" key="3">
    <source>
        <dbReference type="ARBA" id="ARBA00022692"/>
    </source>
</evidence>
<keyword evidence="10" id="KW-0378">Hydrolase</keyword>
<evidence type="ECO:0000259" key="9">
    <source>
        <dbReference type="Pfam" id="PF12704"/>
    </source>
</evidence>
<dbReference type="InterPro" id="IPR050250">
    <property type="entry name" value="Macrolide_Exporter_MacB"/>
</dbReference>
<comment type="subcellular location">
    <subcellularLocation>
        <location evidence="1">Cell membrane</location>
        <topology evidence="1">Multi-pass membrane protein</topology>
    </subcellularLocation>
</comment>
<protein>
    <submittedName>
        <fullName evidence="10">Macrolide export ATP-binding/permease protein MacB</fullName>
        <ecNumber evidence="10">3.6.3.-</ecNumber>
    </submittedName>
</protein>
<sequence>MSTLESFQHDLRVAIRGLIRDRGFTAAALFTFALCLGANVALFAVVNAVILRPLPYPQPSQLVTVYNSYPKAGVEKAGVSVPYYLARRDGVDAFAEAAAYRSGGETVGEAGSPDRVESMNVTPSFFKVLGVAPQLGRTFDESEGVYGKNNVVVLSDSFWHQKFAGDPKAIGRTLHFGGGQVCTIIGVMPPGFQFDNSHAKVWLPLCFSDDEKKMDNLHSNNMAMVARLRPGFSIAQAQAQVDALNTRIEEKDPFAKYVLDAGFSARVVDLHADQIQTAKPVLVLLQAGVLCLLAIGTVNLANLFLVRAIGRTKELSIRRVLGADSPALARQLLTETLLLSLAGGLVGLALGWAALHSVEGFGLDRLPHAGAFGLDRTVCLAALAGSLVVGLLLALPVLWHSLRGNLAASLSVESRGGTTTRATHRLRHGLIIAQFSLAFVLLAGAGMLGLSFSRVTSVRPGFEADHLLTGDVPLPWGNYKKDEQRLAFVQRLQQELHTIPGVTYAGFTTMMPFTPGGSQNAIFVEGHAMAPGETLHAHYFSGVAGDFFQALHIPLIEGRYLTTEDSTRATHACVVDEKVARFYWPHGSALGHRLFNGPPTDENKKAFTIVGVVGTIKQHDLAETQAMGSVYVPFVDYAGLEVAVVLRTAQAPQAAASALRAAVLRVDPQLPVEDLKTMDARIDDSLQMRRAPFVLACIFAGVALALATVGLYGVLAYSVAQRRREIGIRLALGAVPGAIRSQFLWLGVKLAAAGMVIGGVGAWLGGRAMTKVLFEVGALNPPILGATAGVLALVAITACYWPAAIAARVPPMEALRGD</sequence>
<feature type="transmembrane region" description="Helical" evidence="7">
    <location>
        <begin position="693"/>
        <end position="720"/>
    </location>
</feature>
<keyword evidence="3 7" id="KW-0812">Transmembrane</keyword>
<feature type="transmembrane region" description="Helical" evidence="7">
    <location>
        <begin position="337"/>
        <end position="358"/>
    </location>
</feature>
<dbReference type="GO" id="GO:0022857">
    <property type="term" value="F:transmembrane transporter activity"/>
    <property type="evidence" value="ECO:0007669"/>
    <property type="project" value="TreeGrafter"/>
</dbReference>
<feature type="transmembrane region" description="Helical" evidence="7">
    <location>
        <begin position="378"/>
        <end position="399"/>
    </location>
</feature>
<feature type="domain" description="ABC3 transporter permease C-terminal" evidence="8">
    <location>
        <begin position="289"/>
        <end position="399"/>
    </location>
</feature>